<comment type="caution">
    <text evidence="5">The sequence shown here is derived from an EMBL/GenBank/DDBJ whole genome shotgun (WGS) entry which is preliminary data.</text>
</comment>
<dbReference type="InterPro" id="IPR056884">
    <property type="entry name" value="NPHP3-like_N"/>
</dbReference>
<evidence type="ECO:0000313" key="5">
    <source>
        <dbReference type="EMBL" id="TRM55600.1"/>
    </source>
</evidence>
<dbReference type="STRING" id="97359.A0A550BSS0"/>
<dbReference type="Pfam" id="PF24883">
    <property type="entry name" value="NPHP3_N"/>
    <property type="match status" value="1"/>
</dbReference>
<feature type="domain" description="Nephrocystin 3-like N-terminal" evidence="4">
    <location>
        <begin position="538"/>
        <end position="700"/>
    </location>
</feature>
<gene>
    <name evidence="5" type="ORF">BD626DRAFT_577001</name>
</gene>
<name>A0A550BSS0_9AGAR</name>
<evidence type="ECO:0000256" key="2">
    <source>
        <dbReference type="SAM" id="MobiDB-lite"/>
    </source>
</evidence>
<evidence type="ECO:0000259" key="4">
    <source>
        <dbReference type="Pfam" id="PF24883"/>
    </source>
</evidence>
<feature type="compositionally biased region" description="Low complexity" evidence="2">
    <location>
        <begin position="98"/>
        <end position="110"/>
    </location>
</feature>
<reference evidence="5 6" key="1">
    <citation type="journal article" date="2019" name="New Phytol.">
        <title>Comparative genomics reveals unique wood-decay strategies and fruiting body development in the Schizophyllaceae.</title>
        <authorList>
            <person name="Almasi E."/>
            <person name="Sahu N."/>
            <person name="Krizsan K."/>
            <person name="Balint B."/>
            <person name="Kovacs G.M."/>
            <person name="Kiss B."/>
            <person name="Cseklye J."/>
            <person name="Drula E."/>
            <person name="Henrissat B."/>
            <person name="Nagy I."/>
            <person name="Chovatia M."/>
            <person name="Adam C."/>
            <person name="LaButti K."/>
            <person name="Lipzen A."/>
            <person name="Riley R."/>
            <person name="Grigoriev I.V."/>
            <person name="Nagy L.G."/>
        </authorList>
    </citation>
    <scope>NUCLEOTIDE SEQUENCE [LARGE SCALE GENOMIC DNA]</scope>
    <source>
        <strain evidence="5 6">NL-1724</strain>
    </source>
</reference>
<feature type="compositionally biased region" description="Low complexity" evidence="2">
    <location>
        <begin position="160"/>
        <end position="185"/>
    </location>
</feature>
<feature type="region of interest" description="Disordered" evidence="2">
    <location>
        <begin position="1"/>
        <end position="45"/>
    </location>
</feature>
<evidence type="ECO:0000313" key="6">
    <source>
        <dbReference type="Proteomes" id="UP000320762"/>
    </source>
</evidence>
<feature type="compositionally biased region" description="Low complexity" evidence="2">
    <location>
        <begin position="22"/>
        <end position="37"/>
    </location>
</feature>
<dbReference type="InterPro" id="IPR027417">
    <property type="entry name" value="P-loop_NTPase"/>
</dbReference>
<evidence type="ECO:0000256" key="1">
    <source>
        <dbReference type="ARBA" id="ARBA00022737"/>
    </source>
</evidence>
<accession>A0A550BSS0</accession>
<evidence type="ECO:0008006" key="7">
    <source>
        <dbReference type="Google" id="ProtNLM"/>
    </source>
</evidence>
<organism evidence="5 6">
    <name type="scientific">Schizophyllum amplum</name>
    <dbReference type="NCBI Taxonomy" id="97359"/>
    <lineage>
        <taxon>Eukaryota</taxon>
        <taxon>Fungi</taxon>
        <taxon>Dikarya</taxon>
        <taxon>Basidiomycota</taxon>
        <taxon>Agaricomycotina</taxon>
        <taxon>Agaricomycetes</taxon>
        <taxon>Agaricomycetidae</taxon>
        <taxon>Agaricales</taxon>
        <taxon>Schizophyllaceae</taxon>
        <taxon>Schizophyllum</taxon>
    </lineage>
</organism>
<feature type="compositionally biased region" description="Polar residues" evidence="2">
    <location>
        <begin position="74"/>
        <end position="92"/>
    </location>
</feature>
<dbReference type="Proteomes" id="UP000320762">
    <property type="component" value="Unassembled WGS sequence"/>
</dbReference>
<feature type="compositionally biased region" description="Low complexity" evidence="2">
    <location>
        <begin position="1"/>
        <end position="12"/>
    </location>
</feature>
<dbReference type="PANTHER" id="PTHR10039">
    <property type="entry name" value="AMELOGENIN"/>
    <property type="match status" value="1"/>
</dbReference>
<keyword evidence="6" id="KW-1185">Reference proteome</keyword>
<proteinExistence type="predicted"/>
<dbReference type="OrthoDB" id="7464126at2759"/>
<dbReference type="SUPFAM" id="SSF52540">
    <property type="entry name" value="P-loop containing nucleoside triphosphate hydrolases"/>
    <property type="match status" value="1"/>
</dbReference>
<dbReference type="PANTHER" id="PTHR10039:SF16">
    <property type="entry name" value="GPI INOSITOL-DEACYLASE"/>
    <property type="match status" value="1"/>
</dbReference>
<feature type="region of interest" description="Disordered" evidence="2">
    <location>
        <begin position="67"/>
        <end position="228"/>
    </location>
</feature>
<feature type="compositionally biased region" description="Low complexity" evidence="2">
    <location>
        <begin position="197"/>
        <end position="208"/>
    </location>
</feature>
<feature type="compositionally biased region" description="Low complexity" evidence="2">
    <location>
        <begin position="136"/>
        <end position="149"/>
    </location>
</feature>
<dbReference type="Pfam" id="PF17109">
    <property type="entry name" value="Goodbye"/>
    <property type="match status" value="1"/>
</dbReference>
<feature type="compositionally biased region" description="Pro residues" evidence="2">
    <location>
        <begin position="150"/>
        <end position="159"/>
    </location>
</feature>
<protein>
    <recommendedName>
        <fullName evidence="7">NACHT domain-containing protein</fullName>
    </recommendedName>
</protein>
<dbReference type="InterPro" id="IPR031350">
    <property type="entry name" value="Goodbye_dom"/>
</dbReference>
<evidence type="ECO:0000259" key="3">
    <source>
        <dbReference type="Pfam" id="PF17109"/>
    </source>
</evidence>
<dbReference type="AlphaFoldDB" id="A0A550BSS0"/>
<dbReference type="Gene3D" id="3.40.50.300">
    <property type="entry name" value="P-loop containing nucleotide triphosphate hydrolases"/>
    <property type="match status" value="1"/>
</dbReference>
<feature type="domain" description="Fungal STAND N-terminal Goodbye" evidence="3">
    <location>
        <begin position="236"/>
        <end position="350"/>
    </location>
</feature>
<dbReference type="EMBL" id="VDMD01000109">
    <property type="protein sequence ID" value="TRM55600.1"/>
    <property type="molecule type" value="Genomic_DNA"/>
</dbReference>
<sequence>MAQSSSPSSSSSRHPRRWLQGLLRPESSAPLSRSPSPARRHSRAPSPALAMFSAAVSVASPVSSSIAASSFSATITTEPPQENTSVRTSTALSPEARPSSSPPSLVLTTSSPPPEILDVVSSAPSSTSNAGPPEPISTTSSAPSSLPLTPNDPSPPDPETSPSTASSPSASTSTPTTSTDATSPVDPGPAASDHTSHGSSSPSTSPPSVHCAQSTTPPPPPPSVPMINDPLVSILQDAMTRYKEQTGIDLAAQGPAIPQSADDIVDYINQHEKDFKKFREDGHHSLLHRVRPVAAVVGTLCMVVGEGAGVMFPYAKAIFAGVSELVKAAMAVHEDFEAICAAFETMGHHIRVIQPIPSADIHQALREPSAKLLAQILVVLGLTKKLQKEKRIVTWLKKLAQSRDVSSALDDLGRLATGHHQMVSSLTLYTVTNTMSLLEESVYWGKQELSGTRSYLVKLMRMTRKIYDHVQECAASIPEEIRANREILENVQKALLRQTDLIHDSQRSSDIERLYQWLQFPDCSVKMNNLLDERAQSTGMWFLDGEEFNAFKERMTKVLWLHGKAGCGKSTMMAAAVRDLEAHAASSDATSVVLTHLFDTTNSSQPRTLRALLSSLLCQLAYSRHEFAVRLLRLRTRTSVGNSQMSLEAMRHHLDAMLGTPQSHFFVAVDALDEADDEQIVSFLTHLHTHMNVSILMSSRLEVRFHEDLEGLCDARVPMYETLVAGDIDIALSQFFCAGGALDRFTDESMKHRIREVFKEQADGNFRWTRLQLLELIRVAGIPRKMLMSLDRLPATLGETYGRLLELVRPEDQDDVRRLLIWAIFSHRPLSKTDFAQILSFDYSAQMPVYNASQLPVTDSVIALVGSTFISIQDDVVRVAHASVKDYLFTLPSRSPFYIDETLAYCLMARTGLAYVRFVLLSGHSAPGYPHHLLWTPAKAVRS</sequence>
<keyword evidence="1" id="KW-0677">Repeat</keyword>